<dbReference type="Proteomes" id="UP001159363">
    <property type="component" value="Chromosome 1"/>
</dbReference>
<gene>
    <name evidence="2" type="ORF">PR048_002169</name>
</gene>
<evidence type="ECO:0000313" key="2">
    <source>
        <dbReference type="EMBL" id="KAJ8896823.1"/>
    </source>
</evidence>
<proteinExistence type="predicted"/>
<feature type="region of interest" description="Disordered" evidence="1">
    <location>
        <begin position="274"/>
        <end position="358"/>
    </location>
</feature>
<accession>A0ABQ9IJF8</accession>
<feature type="compositionally biased region" description="Basic and acidic residues" evidence="1">
    <location>
        <begin position="161"/>
        <end position="175"/>
    </location>
</feature>
<name>A0ABQ9IJF8_9NEOP</name>
<feature type="region of interest" description="Disordered" evidence="1">
    <location>
        <begin position="144"/>
        <end position="175"/>
    </location>
</feature>
<reference evidence="2 3" key="1">
    <citation type="submission" date="2023-02" db="EMBL/GenBank/DDBJ databases">
        <title>LHISI_Scaffold_Assembly.</title>
        <authorList>
            <person name="Stuart O.P."/>
            <person name="Cleave R."/>
            <person name="Magrath M.J.L."/>
            <person name="Mikheyev A.S."/>
        </authorList>
    </citation>
    <scope>NUCLEOTIDE SEQUENCE [LARGE SCALE GENOMIC DNA]</scope>
    <source>
        <strain evidence="2">Daus_M_001</strain>
        <tissue evidence="2">Leg muscle</tissue>
    </source>
</reference>
<protein>
    <submittedName>
        <fullName evidence="2">Uncharacterized protein</fullName>
    </submittedName>
</protein>
<evidence type="ECO:0000313" key="3">
    <source>
        <dbReference type="Proteomes" id="UP001159363"/>
    </source>
</evidence>
<organism evidence="2 3">
    <name type="scientific">Dryococelus australis</name>
    <dbReference type="NCBI Taxonomy" id="614101"/>
    <lineage>
        <taxon>Eukaryota</taxon>
        <taxon>Metazoa</taxon>
        <taxon>Ecdysozoa</taxon>
        <taxon>Arthropoda</taxon>
        <taxon>Hexapoda</taxon>
        <taxon>Insecta</taxon>
        <taxon>Pterygota</taxon>
        <taxon>Neoptera</taxon>
        <taxon>Polyneoptera</taxon>
        <taxon>Phasmatodea</taxon>
        <taxon>Verophasmatodea</taxon>
        <taxon>Anareolatae</taxon>
        <taxon>Phasmatidae</taxon>
        <taxon>Eurycanthinae</taxon>
        <taxon>Dryococelus</taxon>
    </lineage>
</organism>
<sequence length="358" mass="39743">MVKRPDRSTYPDAKVAWVISPFCLLRNKLEISGATGTMLTCLDVVVYIDYSRSGPRTDLAPPTTGIRRLAMKYRPRPHRQLAAVLPRAAATFQAASCADSCLMLHTVAECNTGALTPPVNTACRHFPTIGDSDLIEALRYSRAGETGDPRENPPISGIIRTDSHMRKSGSDPERNRTRFALVGGEERCEIPPCRIEFHVRFKWWHNRAGRVIGVEDQVYATPHQFHMINGMFLWLHECQLNGLDGVLNVPDAASRNTSGTLVEPMGVIDASMEQCRNERAEETGDPRENPPTSGIVGHDFNLRKSGKDPQVGGADSEDYVRQRGRGKKLLWGEQSKTRAGALQDGRCDGRFGDQHLRN</sequence>
<dbReference type="EMBL" id="JARBHB010000001">
    <property type="protein sequence ID" value="KAJ8896823.1"/>
    <property type="molecule type" value="Genomic_DNA"/>
</dbReference>
<evidence type="ECO:0000256" key="1">
    <source>
        <dbReference type="SAM" id="MobiDB-lite"/>
    </source>
</evidence>
<keyword evidence="3" id="KW-1185">Reference proteome</keyword>
<comment type="caution">
    <text evidence="2">The sequence shown here is derived from an EMBL/GenBank/DDBJ whole genome shotgun (WGS) entry which is preliminary data.</text>
</comment>
<feature type="compositionally biased region" description="Basic and acidic residues" evidence="1">
    <location>
        <begin position="275"/>
        <end position="288"/>
    </location>
</feature>
<feature type="compositionally biased region" description="Basic and acidic residues" evidence="1">
    <location>
        <begin position="345"/>
        <end position="358"/>
    </location>
</feature>